<evidence type="ECO:0000313" key="1">
    <source>
        <dbReference type="EMBL" id="KXA12748.1"/>
    </source>
</evidence>
<name>A0A133N8X5_9FUSO</name>
<dbReference type="PATRIC" id="fig|134605.3.peg.1670"/>
<proteinExistence type="predicted"/>
<gene>
    <name evidence="1" type="ORF">HMPREF3206_01690</name>
</gene>
<dbReference type="EMBL" id="LRPX01000094">
    <property type="protein sequence ID" value="KXA12748.1"/>
    <property type="molecule type" value="Genomic_DNA"/>
</dbReference>
<sequence length="149" mass="17392">MQNREELEINGHKITLVEQPTQYILDLEKKFDDRELVGYCKEILKYPAGENPDMTEFLNIPDTIKYKDLELSLKNKDGEKDLYLAQELFVALGKNKTNTAYVAEVFLQKLGKNVNDFKYKELVDMGAEVFKQVGEMIYLIKIRDTFRSL</sequence>
<comment type="caution">
    <text evidence="1">The sequence shown here is derived from an EMBL/GenBank/DDBJ whole genome shotgun (WGS) entry which is preliminary data.</text>
</comment>
<dbReference type="AlphaFoldDB" id="A0A133N8X5"/>
<reference evidence="2" key="1">
    <citation type="submission" date="2016-01" db="EMBL/GenBank/DDBJ databases">
        <authorList>
            <person name="Mitreva M."/>
            <person name="Pepin K.H."/>
            <person name="Mihindukulasuriya K.A."/>
            <person name="Fulton R."/>
            <person name="Fronick C."/>
            <person name="O'Laughlin M."/>
            <person name="Miner T."/>
            <person name="Herter B."/>
            <person name="Rosa B.A."/>
            <person name="Cordes M."/>
            <person name="Tomlinson C."/>
            <person name="Wollam A."/>
            <person name="Palsikar V.B."/>
            <person name="Mardis E.R."/>
            <person name="Wilson R.K."/>
        </authorList>
    </citation>
    <scope>NUCLEOTIDE SEQUENCE [LARGE SCALE GENOMIC DNA]</scope>
    <source>
        <strain evidence="2">CMW8396</strain>
    </source>
</reference>
<dbReference type="Proteomes" id="UP000070617">
    <property type="component" value="Unassembled WGS sequence"/>
</dbReference>
<accession>A0A133N8X5</accession>
<organism evidence="1 2">
    <name type="scientific">Fusobacterium equinum</name>
    <dbReference type="NCBI Taxonomy" id="134605"/>
    <lineage>
        <taxon>Bacteria</taxon>
        <taxon>Fusobacteriati</taxon>
        <taxon>Fusobacteriota</taxon>
        <taxon>Fusobacteriia</taxon>
        <taxon>Fusobacteriales</taxon>
        <taxon>Fusobacteriaceae</taxon>
        <taxon>Fusobacterium</taxon>
    </lineage>
</organism>
<dbReference type="STRING" id="134605.HMPREF3206_01690"/>
<keyword evidence="2" id="KW-1185">Reference proteome</keyword>
<dbReference type="RefSeq" id="WP_009006240.1">
    <property type="nucleotide sequence ID" value="NZ_KQ956573.1"/>
</dbReference>
<protein>
    <submittedName>
        <fullName evidence="1">Uncharacterized protein</fullName>
    </submittedName>
</protein>
<evidence type="ECO:0000313" key="2">
    <source>
        <dbReference type="Proteomes" id="UP000070617"/>
    </source>
</evidence>